<evidence type="ECO:0000256" key="1">
    <source>
        <dbReference type="ARBA" id="ARBA00001917"/>
    </source>
</evidence>
<comment type="similarity">
    <text evidence="4">Belongs to the flavoredoxin family.</text>
</comment>
<keyword evidence="8" id="KW-1185">Reference proteome</keyword>
<dbReference type="Pfam" id="PF01613">
    <property type="entry name" value="Flavin_Reduct"/>
    <property type="match status" value="1"/>
</dbReference>
<keyword evidence="3" id="KW-0288">FMN</keyword>
<dbReference type="PANTHER" id="PTHR33798">
    <property type="entry name" value="FLAVOPROTEIN OXYGENASE"/>
    <property type="match status" value="1"/>
</dbReference>
<dbReference type="EMBL" id="WKJO01000002">
    <property type="protein sequence ID" value="MRX23394.1"/>
    <property type="molecule type" value="Genomic_DNA"/>
</dbReference>
<dbReference type="PANTHER" id="PTHR33798:SF5">
    <property type="entry name" value="FLAVIN REDUCTASE LIKE DOMAIN-CONTAINING PROTEIN"/>
    <property type="match status" value="1"/>
</dbReference>
<dbReference type="SUPFAM" id="SSF50475">
    <property type="entry name" value="FMN-binding split barrel"/>
    <property type="match status" value="1"/>
</dbReference>
<evidence type="ECO:0000256" key="5">
    <source>
        <dbReference type="SAM" id="MobiDB-lite"/>
    </source>
</evidence>
<evidence type="ECO:0000256" key="3">
    <source>
        <dbReference type="ARBA" id="ARBA00022643"/>
    </source>
</evidence>
<dbReference type="SMART" id="SM00903">
    <property type="entry name" value="Flavin_Reduct"/>
    <property type="match status" value="1"/>
</dbReference>
<dbReference type="Proteomes" id="UP000439022">
    <property type="component" value="Unassembled WGS sequence"/>
</dbReference>
<dbReference type="AlphaFoldDB" id="A0A6A8GJ48"/>
<comment type="cofactor">
    <cofactor evidence="1">
        <name>FMN</name>
        <dbReference type="ChEBI" id="CHEBI:58210"/>
    </cofactor>
</comment>
<sequence length="196" mass="21489">MEIEPTETDALYRTLTSAIIPRPIGWISTCSDEGVPNLAPYSFFNGVNSNNPPVLMFSGKQSTDGSHKDTVTNVLETGEFVYNLVTEDLLEAMDKTSDELPPDEDEFTHVGLEPTPSTTVDAPRVGEAKMNVECRLYETVPVGDHVVVFGQVTYVHVDDSVVTDGKVDVRKIDAVGRLTGTYYTKMSPVRVAKDQS</sequence>
<dbReference type="InterPro" id="IPR002563">
    <property type="entry name" value="Flavin_Rdtase-like_dom"/>
</dbReference>
<protein>
    <submittedName>
        <fullName evidence="7">Flavin reductase family protein</fullName>
    </submittedName>
</protein>
<organism evidence="7 8">
    <name type="scientific">Haloferax litoreum</name>
    <dbReference type="NCBI Taxonomy" id="2666140"/>
    <lineage>
        <taxon>Archaea</taxon>
        <taxon>Methanobacteriati</taxon>
        <taxon>Methanobacteriota</taxon>
        <taxon>Stenosarchaea group</taxon>
        <taxon>Halobacteria</taxon>
        <taxon>Halobacteriales</taxon>
        <taxon>Haloferacaceae</taxon>
        <taxon>Haloferax</taxon>
    </lineage>
</organism>
<dbReference type="InterPro" id="IPR012349">
    <property type="entry name" value="Split_barrel_FMN-bd"/>
</dbReference>
<reference evidence="7 8" key="1">
    <citation type="submission" date="2019-11" db="EMBL/GenBank/DDBJ databases">
        <title>Whole genome sequence of Haloferax sp. MBLA0076.</title>
        <authorList>
            <person name="Seo M.-J."/>
            <person name="Cho E.-S."/>
        </authorList>
    </citation>
    <scope>NUCLEOTIDE SEQUENCE [LARGE SCALE GENOMIC DNA]</scope>
    <source>
        <strain evidence="7 8">MBLA0076</strain>
    </source>
</reference>
<feature type="domain" description="Flavin reductase like" evidence="6">
    <location>
        <begin position="17"/>
        <end position="170"/>
    </location>
</feature>
<evidence type="ECO:0000313" key="7">
    <source>
        <dbReference type="EMBL" id="MRX23394.1"/>
    </source>
</evidence>
<proteinExistence type="inferred from homology"/>
<feature type="region of interest" description="Disordered" evidence="5">
    <location>
        <begin position="100"/>
        <end position="121"/>
    </location>
</feature>
<evidence type="ECO:0000313" key="8">
    <source>
        <dbReference type="Proteomes" id="UP000439022"/>
    </source>
</evidence>
<evidence type="ECO:0000256" key="4">
    <source>
        <dbReference type="ARBA" id="ARBA00038054"/>
    </source>
</evidence>
<dbReference type="RefSeq" id="WP_151164183.1">
    <property type="nucleotide sequence ID" value="NZ_WKJO01000002.1"/>
</dbReference>
<dbReference type="Gene3D" id="2.30.110.10">
    <property type="entry name" value="Electron Transport, Fmn-binding Protein, Chain A"/>
    <property type="match status" value="1"/>
</dbReference>
<comment type="caution">
    <text evidence="7">The sequence shown here is derived from an EMBL/GenBank/DDBJ whole genome shotgun (WGS) entry which is preliminary data.</text>
</comment>
<keyword evidence="2" id="KW-0285">Flavoprotein</keyword>
<dbReference type="GO" id="GO:0010181">
    <property type="term" value="F:FMN binding"/>
    <property type="evidence" value="ECO:0007669"/>
    <property type="project" value="InterPro"/>
</dbReference>
<evidence type="ECO:0000256" key="2">
    <source>
        <dbReference type="ARBA" id="ARBA00022630"/>
    </source>
</evidence>
<accession>A0A6A8GJ48</accession>
<name>A0A6A8GJ48_9EURY</name>
<evidence type="ECO:0000259" key="6">
    <source>
        <dbReference type="SMART" id="SM00903"/>
    </source>
</evidence>
<gene>
    <name evidence="7" type="ORF">GJR96_15690</name>
</gene>